<accession>A0A192C8R5</accession>
<dbReference type="Pfam" id="PF00753">
    <property type="entry name" value="Lactamase_B"/>
    <property type="match status" value="1"/>
</dbReference>
<dbReference type="Gene3D" id="3.60.15.10">
    <property type="entry name" value="Ribonuclease Z/Hydroxyacylglutathione hydrolase-like"/>
    <property type="match status" value="1"/>
</dbReference>
<sequence length="363" mass="40530">MGYEIDFLAVGEKKSGDAICIRWGNLHGSRDEQKVVVIDAGYASTGEQVIEHIEKYYRTKTIDLLISTHPDGDHVGGLTSVLENAEVKEFWIHKPWEHNQGLASEFADGRITDASIANRMKENLQKAYDAVKLAEKKGIEIKEPFQGMTWDNATLVVIGPTQSYYETLIPDFARMPKKAEDTAGFEVLKAVFESVVEKTKKFIDYVAEWFTDEGIDNEDTTSAQNNSSVILKLEIDGRTLVFTGDAGITALDQASQYINKESLRFIQVPHHGSRRNVGPDVLDKLVGNIVNEGEKREITAFVSCAPGSDKHPHQAVINAFTRRGAKVIATEGLGKYHFYNAPERAGWKTATPRSYISNYRTEE</sequence>
<dbReference type="SUPFAM" id="SSF56281">
    <property type="entry name" value="Metallo-hydrolase/oxidoreductase"/>
    <property type="match status" value="1"/>
</dbReference>
<proteinExistence type="predicted"/>
<organism evidence="2 3">
    <name type="scientific">Escherichia coli O25b:H4</name>
    <dbReference type="NCBI Taxonomy" id="941280"/>
    <lineage>
        <taxon>Bacteria</taxon>
        <taxon>Pseudomonadati</taxon>
        <taxon>Pseudomonadota</taxon>
        <taxon>Gammaproteobacteria</taxon>
        <taxon>Enterobacterales</taxon>
        <taxon>Enterobacteriaceae</taxon>
        <taxon>Escherichia</taxon>
    </lineage>
</organism>
<dbReference type="RefSeq" id="WP_021561350.1">
    <property type="nucleotide sequence ID" value="NZ_CP015085.1"/>
</dbReference>
<dbReference type="InterPro" id="IPR001279">
    <property type="entry name" value="Metallo-B-lactamas"/>
</dbReference>
<evidence type="ECO:0000313" key="3">
    <source>
        <dbReference type="Proteomes" id="UP000183316"/>
    </source>
</evidence>
<gene>
    <name evidence="2" type="ORF">WLH_01039</name>
</gene>
<evidence type="ECO:0000313" key="2">
    <source>
        <dbReference type="EMBL" id="ANK02300.1"/>
    </source>
</evidence>
<reference evidence="2 3" key="1">
    <citation type="submission" date="2016-03" db="EMBL/GenBank/DDBJ databases">
        <title>Genome Sequence and Comparative Pathogenic Determinants of Uropathogenic Escherichia coli O25b:H4, a Clinical Isolate from Saudi Arabia.</title>
        <authorList>
            <person name="Alyamani E.A.J."/>
            <person name="Khiyami M.A."/>
            <person name="Booq R.Y."/>
            <person name="Bahwerth F.S."/>
            <person name="Vaisvil B."/>
            <person name="Schmitt D.P."/>
            <person name="Kapatral V."/>
        </authorList>
    </citation>
    <scope>NUCLEOTIDE SEQUENCE [LARGE SCALE GENOMIC DNA]</scope>
    <source>
        <strain evidence="2 3">O25b:H4</strain>
    </source>
</reference>
<dbReference type="AlphaFoldDB" id="A0A192C8R5"/>
<name>A0A192C8R5_ECO25</name>
<dbReference type="InterPro" id="IPR036866">
    <property type="entry name" value="RibonucZ/Hydroxyglut_hydro"/>
</dbReference>
<dbReference type="InterPro" id="IPR052159">
    <property type="entry name" value="Competence_DNA_uptake"/>
</dbReference>
<evidence type="ECO:0000259" key="1">
    <source>
        <dbReference type="Pfam" id="PF00753"/>
    </source>
</evidence>
<dbReference type="PATRIC" id="fig|941280.3.peg.1026"/>
<feature type="domain" description="Metallo-beta-lactamase" evidence="1">
    <location>
        <begin position="31"/>
        <end position="252"/>
    </location>
</feature>
<protein>
    <recommendedName>
        <fullName evidence="1">Metallo-beta-lactamase domain-containing protein</fullName>
    </recommendedName>
</protein>
<dbReference type="PANTHER" id="PTHR30619:SF1">
    <property type="entry name" value="RECOMBINATION PROTEIN 2"/>
    <property type="match status" value="1"/>
</dbReference>
<dbReference type="PANTHER" id="PTHR30619">
    <property type="entry name" value="DNA INTERNALIZATION/COMPETENCE PROTEIN COMEC/REC2"/>
    <property type="match status" value="1"/>
</dbReference>
<dbReference type="Proteomes" id="UP000183316">
    <property type="component" value="Chromosome"/>
</dbReference>
<dbReference type="EMBL" id="CP015085">
    <property type="protein sequence ID" value="ANK02300.1"/>
    <property type="molecule type" value="Genomic_DNA"/>
</dbReference>